<proteinExistence type="predicted"/>
<sequence>MSSSVQLRILCSPCGYDHITKESRSWCTNCEEGLCEDCENAHRKNKITRNHQFISIADYRKIEHVSISQVCEHHGENLEWFCKNHDKALCMVCVPSNHKSCADVISISVASKHARQSTALSDLVESIDRTLSNIEQCITNRDCATKEIEKQELEIKKIILEMRKKVNTHLDKLEEKLILELESNSRSCKSEYAKILQKLKSAEENLTKLREQTLHIKQFSSDIQVFLGTYQGIRLIVSETKSITDSIDASKDYELKVDMNSRITKLSKEVQAFGQIKVTENTPNLDFRNTKIEQAQIGITVPTSGNISNKQLQLIKTFRISMKEKNVEMNITGCVMLSNGHFLMANSASKSLIEYSNTGEHINDIPVSQFPCSIAVIDSYRIVVTYGSASFLEIMNTDTFQVEKKISFPKSCWGVSHQNGRLYVVSGIATIQVLDLSGRQLETLKIASNRVINLTSSKNMIFYTDCK</sequence>
<keyword evidence="5" id="KW-1185">Reference proteome</keyword>
<keyword evidence="1" id="KW-0863">Zinc-finger</keyword>
<dbReference type="GO" id="GO:0008270">
    <property type="term" value="F:zinc ion binding"/>
    <property type="evidence" value="ECO:0007669"/>
    <property type="project" value="UniProtKB-KW"/>
</dbReference>
<accession>A0A6J8DAX1</accession>
<evidence type="ECO:0000313" key="5">
    <source>
        <dbReference type="Proteomes" id="UP000507470"/>
    </source>
</evidence>
<dbReference type="PANTHER" id="PTHR25462:SF296">
    <property type="entry name" value="MEIOTIC P26, ISOFORM F"/>
    <property type="match status" value="1"/>
</dbReference>
<dbReference type="Proteomes" id="UP000507470">
    <property type="component" value="Unassembled WGS sequence"/>
</dbReference>
<dbReference type="SMART" id="SM00336">
    <property type="entry name" value="BBOX"/>
    <property type="match status" value="2"/>
</dbReference>
<dbReference type="PROSITE" id="PS50119">
    <property type="entry name" value="ZF_BBOX"/>
    <property type="match status" value="2"/>
</dbReference>
<keyword evidence="2" id="KW-0175">Coiled coil</keyword>
<dbReference type="AlphaFoldDB" id="A0A6J8DAX1"/>
<dbReference type="InterPro" id="IPR000315">
    <property type="entry name" value="Znf_B-box"/>
</dbReference>
<feature type="domain" description="B box-type" evidence="3">
    <location>
        <begin position="66"/>
        <end position="99"/>
    </location>
</feature>
<dbReference type="SUPFAM" id="SSF63829">
    <property type="entry name" value="Calcium-dependent phosphotriesterase"/>
    <property type="match status" value="1"/>
</dbReference>
<dbReference type="Gene3D" id="2.120.10.30">
    <property type="entry name" value="TolB, C-terminal domain"/>
    <property type="match status" value="1"/>
</dbReference>
<name>A0A6J8DAX1_MYTCO</name>
<dbReference type="PANTHER" id="PTHR25462">
    <property type="entry name" value="BONUS, ISOFORM C-RELATED"/>
    <property type="match status" value="1"/>
</dbReference>
<feature type="domain" description="B box-type" evidence="3">
    <location>
        <begin position="6"/>
        <end position="56"/>
    </location>
</feature>
<dbReference type="InterPro" id="IPR047153">
    <property type="entry name" value="TRIM45/56/19-like"/>
</dbReference>
<dbReference type="OrthoDB" id="6134495at2759"/>
<gene>
    <name evidence="4" type="ORF">MCOR_38253</name>
</gene>
<dbReference type="InterPro" id="IPR011042">
    <property type="entry name" value="6-blade_b-propeller_TolB-like"/>
</dbReference>
<organism evidence="4 5">
    <name type="scientific">Mytilus coruscus</name>
    <name type="common">Sea mussel</name>
    <dbReference type="NCBI Taxonomy" id="42192"/>
    <lineage>
        <taxon>Eukaryota</taxon>
        <taxon>Metazoa</taxon>
        <taxon>Spiralia</taxon>
        <taxon>Lophotrochozoa</taxon>
        <taxon>Mollusca</taxon>
        <taxon>Bivalvia</taxon>
        <taxon>Autobranchia</taxon>
        <taxon>Pteriomorphia</taxon>
        <taxon>Mytilida</taxon>
        <taxon>Mytiloidea</taxon>
        <taxon>Mytilidae</taxon>
        <taxon>Mytilinae</taxon>
        <taxon>Mytilus</taxon>
    </lineage>
</organism>
<protein>
    <recommendedName>
        <fullName evidence="3">B box-type domain-containing protein</fullName>
    </recommendedName>
</protein>
<reference evidence="4 5" key="1">
    <citation type="submission" date="2020-06" db="EMBL/GenBank/DDBJ databases">
        <authorList>
            <person name="Li R."/>
            <person name="Bekaert M."/>
        </authorList>
    </citation>
    <scope>NUCLEOTIDE SEQUENCE [LARGE SCALE GENOMIC DNA]</scope>
    <source>
        <strain evidence="5">wild</strain>
    </source>
</reference>
<keyword evidence="1" id="KW-0862">Zinc</keyword>
<evidence type="ECO:0000259" key="3">
    <source>
        <dbReference type="PROSITE" id="PS50119"/>
    </source>
</evidence>
<keyword evidence="1" id="KW-0479">Metal-binding</keyword>
<evidence type="ECO:0000313" key="4">
    <source>
        <dbReference type="EMBL" id="CAC5404472.1"/>
    </source>
</evidence>
<dbReference type="Gene3D" id="3.30.160.60">
    <property type="entry name" value="Classic Zinc Finger"/>
    <property type="match status" value="1"/>
</dbReference>
<dbReference type="Pfam" id="PF00643">
    <property type="entry name" value="zf-B_box"/>
    <property type="match status" value="1"/>
</dbReference>
<dbReference type="EMBL" id="CACVKT020006964">
    <property type="protein sequence ID" value="CAC5404472.1"/>
    <property type="molecule type" value="Genomic_DNA"/>
</dbReference>
<feature type="coiled-coil region" evidence="2">
    <location>
        <begin position="134"/>
        <end position="161"/>
    </location>
</feature>
<feature type="coiled-coil region" evidence="2">
    <location>
        <begin position="185"/>
        <end position="212"/>
    </location>
</feature>
<dbReference type="SUPFAM" id="SSF57845">
    <property type="entry name" value="B-box zinc-binding domain"/>
    <property type="match status" value="1"/>
</dbReference>
<dbReference type="CDD" id="cd19757">
    <property type="entry name" value="Bbox1"/>
    <property type="match status" value="1"/>
</dbReference>
<evidence type="ECO:0000256" key="2">
    <source>
        <dbReference type="SAM" id="Coils"/>
    </source>
</evidence>
<evidence type="ECO:0000256" key="1">
    <source>
        <dbReference type="PROSITE-ProRule" id="PRU00024"/>
    </source>
</evidence>